<evidence type="ECO:0000313" key="2">
    <source>
        <dbReference type="EMBL" id="KIN02809.1"/>
    </source>
</evidence>
<protein>
    <submittedName>
        <fullName evidence="2">Uncharacterized protein</fullName>
    </submittedName>
</protein>
<evidence type="ECO:0000256" key="1">
    <source>
        <dbReference type="SAM" id="MobiDB-lite"/>
    </source>
</evidence>
<reference evidence="3" key="2">
    <citation type="submission" date="2015-01" db="EMBL/GenBank/DDBJ databases">
        <title>Evolutionary Origins and Diversification of the Mycorrhizal Mutualists.</title>
        <authorList>
            <consortium name="DOE Joint Genome Institute"/>
            <consortium name="Mycorrhizal Genomics Consortium"/>
            <person name="Kohler A."/>
            <person name="Kuo A."/>
            <person name="Nagy L.G."/>
            <person name="Floudas D."/>
            <person name="Copeland A."/>
            <person name="Barry K.W."/>
            <person name="Cichocki N."/>
            <person name="Veneault-Fourrey C."/>
            <person name="LaButti K."/>
            <person name="Lindquist E.A."/>
            <person name="Lipzen A."/>
            <person name="Lundell T."/>
            <person name="Morin E."/>
            <person name="Murat C."/>
            <person name="Riley R."/>
            <person name="Ohm R."/>
            <person name="Sun H."/>
            <person name="Tunlid A."/>
            <person name="Henrissat B."/>
            <person name="Grigoriev I.V."/>
            <person name="Hibbett D.S."/>
            <person name="Martin F."/>
        </authorList>
    </citation>
    <scope>NUCLEOTIDE SEQUENCE [LARGE SCALE GENOMIC DNA]</scope>
    <source>
        <strain evidence="3">Zn</strain>
    </source>
</reference>
<keyword evidence="3" id="KW-1185">Reference proteome</keyword>
<name>A0A0C3CUY7_OIDMZ</name>
<feature type="region of interest" description="Disordered" evidence="1">
    <location>
        <begin position="59"/>
        <end position="80"/>
    </location>
</feature>
<reference evidence="2 3" key="1">
    <citation type="submission" date="2014-04" db="EMBL/GenBank/DDBJ databases">
        <authorList>
            <consortium name="DOE Joint Genome Institute"/>
            <person name="Kuo A."/>
            <person name="Martino E."/>
            <person name="Perotto S."/>
            <person name="Kohler A."/>
            <person name="Nagy L.G."/>
            <person name="Floudas D."/>
            <person name="Copeland A."/>
            <person name="Barry K.W."/>
            <person name="Cichocki N."/>
            <person name="Veneault-Fourrey C."/>
            <person name="LaButti K."/>
            <person name="Lindquist E.A."/>
            <person name="Lipzen A."/>
            <person name="Lundell T."/>
            <person name="Morin E."/>
            <person name="Murat C."/>
            <person name="Sun H."/>
            <person name="Tunlid A."/>
            <person name="Henrissat B."/>
            <person name="Grigoriev I.V."/>
            <person name="Hibbett D.S."/>
            <person name="Martin F."/>
            <person name="Nordberg H.P."/>
            <person name="Cantor M.N."/>
            <person name="Hua S.X."/>
        </authorList>
    </citation>
    <scope>NUCLEOTIDE SEQUENCE [LARGE SCALE GENOMIC DNA]</scope>
    <source>
        <strain evidence="2 3">Zn</strain>
    </source>
</reference>
<gene>
    <name evidence="2" type="ORF">OIDMADRAFT_52639</name>
</gene>
<dbReference type="InParanoid" id="A0A0C3CUY7"/>
<dbReference type="AlphaFoldDB" id="A0A0C3CUY7"/>
<sequence>MKVQWQISKKEEIVRFRAQLAQQILVLNVLFCFANLNIQWDTQNKPYSKLAILEEKIGSNSPDHEHSISEPMEHVDRGFS</sequence>
<proteinExistence type="predicted"/>
<accession>A0A0C3CUY7</accession>
<organism evidence="2 3">
    <name type="scientific">Oidiodendron maius (strain Zn)</name>
    <dbReference type="NCBI Taxonomy" id="913774"/>
    <lineage>
        <taxon>Eukaryota</taxon>
        <taxon>Fungi</taxon>
        <taxon>Dikarya</taxon>
        <taxon>Ascomycota</taxon>
        <taxon>Pezizomycotina</taxon>
        <taxon>Leotiomycetes</taxon>
        <taxon>Leotiomycetes incertae sedis</taxon>
        <taxon>Myxotrichaceae</taxon>
        <taxon>Oidiodendron</taxon>
    </lineage>
</organism>
<evidence type="ECO:0000313" key="3">
    <source>
        <dbReference type="Proteomes" id="UP000054321"/>
    </source>
</evidence>
<dbReference type="Proteomes" id="UP000054321">
    <property type="component" value="Unassembled WGS sequence"/>
</dbReference>
<dbReference type="HOGENOM" id="CLU_2590372_0_0_1"/>
<dbReference type="EMBL" id="KN832874">
    <property type="protein sequence ID" value="KIN02809.1"/>
    <property type="molecule type" value="Genomic_DNA"/>
</dbReference>